<evidence type="ECO:0008006" key="4">
    <source>
        <dbReference type="Google" id="ProtNLM"/>
    </source>
</evidence>
<comment type="caution">
    <text evidence="2">The sequence shown here is derived from an EMBL/GenBank/DDBJ whole genome shotgun (WGS) entry which is preliminary data.</text>
</comment>
<proteinExistence type="predicted"/>
<evidence type="ECO:0000313" key="2">
    <source>
        <dbReference type="EMBL" id="MCC2191409.1"/>
    </source>
</evidence>
<gene>
    <name evidence="2" type="ORF">LKD71_16715</name>
</gene>
<organism evidence="2 3">
    <name type="scientific">Fusicatenibacter faecihominis</name>
    <dbReference type="NCBI Taxonomy" id="2881276"/>
    <lineage>
        <taxon>Bacteria</taxon>
        <taxon>Bacillati</taxon>
        <taxon>Bacillota</taxon>
        <taxon>Clostridia</taxon>
        <taxon>Lachnospirales</taxon>
        <taxon>Lachnospiraceae</taxon>
        <taxon>Fusicatenibacter</taxon>
    </lineage>
</organism>
<dbReference type="Proteomes" id="UP001197875">
    <property type="component" value="Unassembled WGS sequence"/>
</dbReference>
<dbReference type="EMBL" id="JAJEPR010000053">
    <property type="protein sequence ID" value="MCC2191409.1"/>
    <property type="molecule type" value="Genomic_DNA"/>
</dbReference>
<keyword evidence="1" id="KW-0732">Signal</keyword>
<accession>A0AAE3DVT8</accession>
<feature type="chain" id="PRO_5042187319" description="DUF4340 domain-containing protein" evidence="1">
    <location>
        <begin position="27"/>
        <end position="374"/>
    </location>
</feature>
<reference evidence="2 3" key="1">
    <citation type="submission" date="2021-10" db="EMBL/GenBank/DDBJ databases">
        <title>Anaerobic single-cell dispensing facilitates the cultivation of human gut bacteria.</title>
        <authorList>
            <person name="Afrizal A."/>
        </authorList>
    </citation>
    <scope>NUCLEOTIDE SEQUENCE [LARGE SCALE GENOMIC DNA]</scope>
    <source>
        <strain evidence="2 3">CLA-AA-H277</strain>
    </source>
</reference>
<evidence type="ECO:0000256" key="1">
    <source>
        <dbReference type="SAM" id="SignalP"/>
    </source>
</evidence>
<keyword evidence="3" id="KW-1185">Reference proteome</keyword>
<name>A0AAE3DVT8_9FIRM</name>
<feature type="signal peptide" evidence="1">
    <location>
        <begin position="1"/>
        <end position="26"/>
    </location>
</feature>
<evidence type="ECO:0000313" key="3">
    <source>
        <dbReference type="Proteomes" id="UP001197875"/>
    </source>
</evidence>
<dbReference type="RefSeq" id="WP_227616273.1">
    <property type="nucleotide sequence ID" value="NZ_JAJEPR010000053.1"/>
</dbReference>
<sequence>MKRQRKTRFAAFTAAILISSTLSVHADLKLGELGKEPNQISSGSDSFAGSQDAVALDDLGISIIPSEYVSIRQEDDFVYIYTKETGCIPYVIVGCYDSAADDFASQFTQYMAQQYSDLQVTAPETTVTLGEREYAFVQYSYTVSGYKVRDSRLFKAANGKTYMFGAKEVPELSLYTGSSLEEIAGSFAYLAGGDSDYAKHVDSTRAVESDTQEMITNPEDTSTTTSIVFAQEKAGYKGVWVPFDDGFQLYLPADWNTYELSEEEINQGLLYAAGDTSGSDTAPAVSVVWAKNDGAENIEELASEIRQAGYPVDDIVSINGIPCVSYRVEDGDCSAIMFFHPTDQQYILCITATQYTANVDMICSILTSLSLTAS</sequence>
<dbReference type="AlphaFoldDB" id="A0AAE3DVT8"/>
<protein>
    <recommendedName>
        <fullName evidence="4">DUF4340 domain-containing protein</fullName>
    </recommendedName>
</protein>